<evidence type="ECO:0000256" key="3">
    <source>
        <dbReference type="SAM" id="MobiDB-lite"/>
    </source>
</evidence>
<organism evidence="5 6">
    <name type="scientific">Mycolicibacterium madagascariense</name>
    <dbReference type="NCBI Taxonomy" id="212765"/>
    <lineage>
        <taxon>Bacteria</taxon>
        <taxon>Bacillati</taxon>
        <taxon>Actinomycetota</taxon>
        <taxon>Actinomycetes</taxon>
        <taxon>Mycobacteriales</taxon>
        <taxon>Mycobacteriaceae</taxon>
        <taxon>Mycolicibacterium</taxon>
    </lineage>
</organism>
<keyword evidence="2" id="KW-0560">Oxidoreductase</keyword>
<dbReference type="KEGG" id="mmag:MMAD_28220"/>
<accession>A0A7I7XH44</accession>
<proteinExistence type="predicted"/>
<feature type="region of interest" description="Disordered" evidence="3">
    <location>
        <begin position="273"/>
        <end position="297"/>
    </location>
</feature>
<name>A0A7I7XH44_9MYCO</name>
<protein>
    <recommendedName>
        <fullName evidence="4">FAD-dependent oxidoreductase 2 FAD-binding domain-containing protein</fullName>
    </recommendedName>
</protein>
<dbReference type="EMBL" id="AP022610">
    <property type="protein sequence ID" value="BBZ28527.1"/>
    <property type="molecule type" value="Genomic_DNA"/>
</dbReference>
<dbReference type="RefSeq" id="WP_163738096.1">
    <property type="nucleotide sequence ID" value="NZ_AP022610.1"/>
</dbReference>
<reference evidence="5 6" key="1">
    <citation type="journal article" date="2019" name="Emerg. Microbes Infect.">
        <title>Comprehensive subspecies identification of 175 nontuberculous mycobacteria species based on 7547 genomic profiles.</title>
        <authorList>
            <person name="Matsumoto Y."/>
            <person name="Kinjo T."/>
            <person name="Motooka D."/>
            <person name="Nabeya D."/>
            <person name="Jung N."/>
            <person name="Uechi K."/>
            <person name="Horii T."/>
            <person name="Iida T."/>
            <person name="Fujita J."/>
            <person name="Nakamura S."/>
        </authorList>
    </citation>
    <scope>NUCLEOTIDE SEQUENCE [LARGE SCALE GENOMIC DNA]</scope>
    <source>
        <strain evidence="5 6">JCM 13574</strain>
    </source>
</reference>
<feature type="compositionally biased region" description="Polar residues" evidence="3">
    <location>
        <begin position="287"/>
        <end position="297"/>
    </location>
</feature>
<keyword evidence="6" id="KW-1185">Reference proteome</keyword>
<evidence type="ECO:0000313" key="5">
    <source>
        <dbReference type="EMBL" id="BBZ28527.1"/>
    </source>
</evidence>
<evidence type="ECO:0000313" key="6">
    <source>
        <dbReference type="Proteomes" id="UP000466517"/>
    </source>
</evidence>
<gene>
    <name evidence="5" type="ORF">MMAD_28220</name>
</gene>
<sequence length="297" mass="31374">MGFHATVDMLCVGVDPSVLAVAVSGAEADMDVLVVDCREGDFEATAVRSTPPTSWADDMSRAWNADGLSRETVAYLASLTEGVGSQRSSPASAVTLRQLDEGAHRFSTSKRASGRVAPFYGHQLIEWNRACLGSHYGVLYSRTSVPGAREIVQRSGERLEVTMVGAAPSPPTSAPLSAWLVDRAGDLGVRVMSSGPLRRLMFEDGVVIGAVFGSTSSRLAIRANHGVAMSTTAHGGDDRALTAAWYSTGAQLGVVSAAASRFGRLELVMDHAQPASPTLRSQRRTGRTSSVRGNTPR</sequence>
<evidence type="ECO:0000256" key="1">
    <source>
        <dbReference type="ARBA" id="ARBA00022630"/>
    </source>
</evidence>
<dbReference type="Proteomes" id="UP000466517">
    <property type="component" value="Chromosome"/>
</dbReference>
<dbReference type="GO" id="GO:0016491">
    <property type="term" value="F:oxidoreductase activity"/>
    <property type="evidence" value="ECO:0007669"/>
    <property type="project" value="UniProtKB-KW"/>
</dbReference>
<dbReference type="Gene3D" id="3.50.50.60">
    <property type="entry name" value="FAD/NAD(P)-binding domain"/>
    <property type="match status" value="1"/>
</dbReference>
<dbReference type="AlphaFoldDB" id="A0A7I7XH44"/>
<dbReference type="SUPFAM" id="SSF51905">
    <property type="entry name" value="FAD/NAD(P)-binding domain"/>
    <property type="match status" value="1"/>
</dbReference>
<dbReference type="InterPro" id="IPR036188">
    <property type="entry name" value="FAD/NAD-bd_sf"/>
</dbReference>
<dbReference type="Pfam" id="PF00890">
    <property type="entry name" value="FAD_binding_2"/>
    <property type="match status" value="1"/>
</dbReference>
<dbReference type="InterPro" id="IPR003953">
    <property type="entry name" value="FAD-dep_OxRdtase_2_FAD-bd"/>
</dbReference>
<evidence type="ECO:0000256" key="2">
    <source>
        <dbReference type="ARBA" id="ARBA00023002"/>
    </source>
</evidence>
<evidence type="ECO:0000259" key="4">
    <source>
        <dbReference type="Pfam" id="PF00890"/>
    </source>
</evidence>
<keyword evidence="1" id="KW-0285">Flavoprotein</keyword>
<feature type="domain" description="FAD-dependent oxidoreductase 2 FAD-binding" evidence="4">
    <location>
        <begin position="93"/>
        <end position="268"/>
    </location>
</feature>